<accession>A0ACA9UE09</accession>
<gene>
    <name evidence="1" type="ORF">CRV2_00019689</name>
</gene>
<comment type="caution">
    <text evidence="1">The sequence shown here is derived from an EMBL/GenBank/DDBJ whole genome shotgun (WGS) entry which is preliminary data.</text>
</comment>
<name>A0ACA9UE09_BIOOC</name>
<reference evidence="1" key="1">
    <citation type="submission" date="2020-04" db="EMBL/GenBank/DDBJ databases">
        <authorList>
            <person name="Broberg M."/>
        </authorList>
    </citation>
    <scope>NUCLEOTIDE SEQUENCE</scope>
</reference>
<evidence type="ECO:0000313" key="2">
    <source>
        <dbReference type="Proteomes" id="UP000836387"/>
    </source>
</evidence>
<sequence length="780" mass="85319">MGFHKSLFMAMSAMRLTISTTAQSIQSDPCQIVANQQVEAQSKVALDNPQNFPFKVLVDAENAYQCYLSIPIQNEKAVTVLEYQKEVLSMYSTLAFLKKPPKSYQQPAIDVLSRVDEMIDKAKNGSYNNLNEYASDWSAINIAAYDTHFTVSSAGTSLFYWILPEDIVSVSIDGKALPQVYAYNDIANNVSSFSPIVELNGQSIFDYLQTYLTKTYTGMLDPHAEWNALMYSAAGLFSRWGSKSDGPNMYYGAFRLSLTYNGPSVKGKFANGTQFEWKYMAGAISDFTASEISSGQQIYDKLVLKKTSEAGKRGEEMQKRELVDQNASAASFPTSVPYPSYPKTPIVVQRNFTRGGTISGYLLAENSTGVLSLPSFEANKNNELSSAREFNVAVADFIHQCREAGTKKIVIDVTGNGGGTILLGYDTFRQFFPKKDPEALARSRATPYWNTYGSIISGLQPGSKLYDELTQGLAGAPDLNSSTSLSVDSERWSSWKDYFGPVNINQDNFTRPYKYDFSTEGVVQALSFNITGYGDRQPNYDEAFPSEDIIIVYDGACGSTCSIFANMMKNIGGVKSIAVGGIPQNGPMQGIAGTRGSQVRRSDVLDMVTKTIQENLLDSGNQTNEALRSKLGVTAEDIEALPLSDGLPWALASVSVNTVDAVMKSKEEVPYQFAYEAANCRLFYTMDMIRDVTKLWEAAARVAGGDTSDCVPGSVNGPGSGINEWLFDSPGFSNADIWGNANSTKLLVEEKSDENNSSSASGMLVSLSMVVTVLTMMWAI</sequence>
<protein>
    <submittedName>
        <fullName evidence="1">Uncharacterized protein</fullName>
    </submittedName>
</protein>
<keyword evidence="2" id="KW-1185">Reference proteome</keyword>
<proteinExistence type="predicted"/>
<dbReference type="Proteomes" id="UP000836387">
    <property type="component" value="Unassembled WGS sequence"/>
</dbReference>
<organism evidence="1 2">
    <name type="scientific">Clonostachys rosea f. rosea IK726</name>
    <dbReference type="NCBI Taxonomy" id="1349383"/>
    <lineage>
        <taxon>Eukaryota</taxon>
        <taxon>Fungi</taxon>
        <taxon>Dikarya</taxon>
        <taxon>Ascomycota</taxon>
        <taxon>Pezizomycotina</taxon>
        <taxon>Sordariomycetes</taxon>
        <taxon>Hypocreomycetidae</taxon>
        <taxon>Hypocreales</taxon>
        <taxon>Bionectriaceae</taxon>
        <taxon>Clonostachys</taxon>
    </lineage>
</organism>
<reference evidence="1" key="2">
    <citation type="submission" date="2021-10" db="EMBL/GenBank/DDBJ databases">
        <authorList>
            <person name="Piombo E."/>
        </authorList>
    </citation>
    <scope>NUCLEOTIDE SEQUENCE</scope>
</reference>
<evidence type="ECO:0000313" key="1">
    <source>
        <dbReference type="EMBL" id="CAG9951002.1"/>
    </source>
</evidence>
<dbReference type="EMBL" id="CADEHS020000218">
    <property type="protein sequence ID" value="CAG9951002.1"/>
    <property type="molecule type" value="Genomic_DNA"/>
</dbReference>